<dbReference type="InterPro" id="IPR011234">
    <property type="entry name" value="Fumarylacetoacetase-like_C"/>
</dbReference>
<protein>
    <submittedName>
        <fullName evidence="4">Unnamed protein product</fullName>
    </submittedName>
</protein>
<evidence type="ECO:0000256" key="2">
    <source>
        <dbReference type="ARBA" id="ARBA00023239"/>
    </source>
</evidence>
<dbReference type="InterPro" id="IPR050772">
    <property type="entry name" value="Hydratase-Decarb/MhpD_sf"/>
</dbReference>
<comment type="similarity">
    <text evidence="1">Belongs to the FAH family.</text>
</comment>
<evidence type="ECO:0000256" key="1">
    <source>
        <dbReference type="ARBA" id="ARBA00010211"/>
    </source>
</evidence>
<dbReference type="PANTHER" id="PTHR30143:SF0">
    <property type="entry name" value="2-KETO-4-PENTENOATE HYDRATASE"/>
    <property type="match status" value="1"/>
</dbReference>
<dbReference type="InterPro" id="IPR036663">
    <property type="entry name" value="Fumarylacetoacetase_C_sf"/>
</dbReference>
<comment type="caution">
    <text evidence="4">The sequence shown here is derived from an EMBL/GenBank/DDBJ whole genome shotgun (WGS) entry which is preliminary data.</text>
</comment>
<dbReference type="Gene3D" id="3.90.850.10">
    <property type="entry name" value="Fumarylacetoacetase-like, C-terminal domain"/>
    <property type="match status" value="1"/>
</dbReference>
<organism evidence="4 5">
    <name type="scientific">Aspergillus oryzae</name>
    <name type="common">Yellow koji mold</name>
    <dbReference type="NCBI Taxonomy" id="5062"/>
    <lineage>
        <taxon>Eukaryota</taxon>
        <taxon>Fungi</taxon>
        <taxon>Dikarya</taxon>
        <taxon>Ascomycota</taxon>
        <taxon>Pezizomycotina</taxon>
        <taxon>Eurotiomycetes</taxon>
        <taxon>Eurotiomycetidae</taxon>
        <taxon>Eurotiales</taxon>
        <taxon>Aspergillaceae</taxon>
        <taxon>Aspergillus</taxon>
        <taxon>Aspergillus subgen. Circumdati</taxon>
    </lineage>
</organism>
<gene>
    <name evidence="4" type="ORF">Aory04_000404200</name>
</gene>
<sequence>MQNHTSVYYIHTSPLKAEFVTTSKTKLSQSSINNTEPSLKSPSSIKMPAKETELQEVSLALRTARANKTPIPTPSKTWPTLDAEDGFKIQQINTEHAVKNGDRLVGYKLGNIAKVMQDAFGLDHPDYGFLLASTFVYESTTLHLKDYIKPYVELEPAFVLHKPLKGPNVTVADVINAIDYAIPAIEIIDSRVQNWEIGLADTLADNGSTGAVILGGTPRKLTELTLRDTRGTLRFNDKQVMDGNTANVLGNPISAVAWLVNRLAAYDIEFLPGQVILPGSCLQAVPMTEAGHWNCTFEGWGSVEFDVV</sequence>
<dbReference type="GO" id="GO:0008684">
    <property type="term" value="F:2-oxopent-4-enoate hydratase activity"/>
    <property type="evidence" value="ECO:0007669"/>
    <property type="project" value="TreeGrafter"/>
</dbReference>
<dbReference type="EMBL" id="BSYA01000035">
    <property type="protein sequence ID" value="GMG27409.1"/>
    <property type="molecule type" value="Genomic_DNA"/>
</dbReference>
<evidence type="ECO:0000313" key="4">
    <source>
        <dbReference type="EMBL" id="GMG27409.1"/>
    </source>
</evidence>
<dbReference type="SUPFAM" id="SSF56529">
    <property type="entry name" value="FAH"/>
    <property type="match status" value="1"/>
</dbReference>
<evidence type="ECO:0000259" key="3">
    <source>
        <dbReference type="Pfam" id="PF01557"/>
    </source>
</evidence>
<reference evidence="4" key="1">
    <citation type="submission" date="2023-04" db="EMBL/GenBank/DDBJ databases">
        <title>Aspergillus oryzae NBRC 4228.</title>
        <authorList>
            <person name="Ichikawa N."/>
            <person name="Sato H."/>
            <person name="Tonouchi N."/>
        </authorList>
    </citation>
    <scope>NUCLEOTIDE SEQUENCE</scope>
    <source>
        <strain evidence="4">NBRC 4228</strain>
    </source>
</reference>
<dbReference type="PANTHER" id="PTHR30143">
    <property type="entry name" value="ACID HYDRATASE"/>
    <property type="match status" value="1"/>
</dbReference>
<dbReference type="Proteomes" id="UP001165205">
    <property type="component" value="Unassembled WGS sequence"/>
</dbReference>
<dbReference type="AlphaFoldDB" id="A0AAN4YCB3"/>
<proteinExistence type="inferred from homology"/>
<feature type="domain" description="Fumarylacetoacetase-like C-terminal" evidence="3">
    <location>
        <begin position="123"/>
        <end position="307"/>
    </location>
</feature>
<keyword evidence="2" id="KW-0456">Lyase</keyword>
<evidence type="ECO:0000313" key="5">
    <source>
        <dbReference type="Proteomes" id="UP001165205"/>
    </source>
</evidence>
<accession>A0AAN4YCB3</accession>
<name>A0AAN4YCB3_ASPOZ</name>
<dbReference type="Pfam" id="PF01557">
    <property type="entry name" value="FAA_hydrolase"/>
    <property type="match status" value="1"/>
</dbReference>
<dbReference type="GO" id="GO:0005737">
    <property type="term" value="C:cytoplasm"/>
    <property type="evidence" value="ECO:0007669"/>
    <property type="project" value="TreeGrafter"/>
</dbReference>